<proteinExistence type="predicted"/>
<dbReference type="InterPro" id="IPR001466">
    <property type="entry name" value="Beta-lactam-related"/>
</dbReference>
<dbReference type="InterPro" id="IPR050789">
    <property type="entry name" value="Diverse_Enzym_Activities"/>
</dbReference>
<dbReference type="Gene3D" id="3.40.710.10">
    <property type="entry name" value="DD-peptidase/beta-lactamase superfamily"/>
    <property type="match status" value="1"/>
</dbReference>
<organism evidence="3 4">
    <name type="scientific">Actinomadura adrarensis</name>
    <dbReference type="NCBI Taxonomy" id="1819600"/>
    <lineage>
        <taxon>Bacteria</taxon>
        <taxon>Bacillati</taxon>
        <taxon>Actinomycetota</taxon>
        <taxon>Actinomycetes</taxon>
        <taxon>Streptosporangiales</taxon>
        <taxon>Thermomonosporaceae</taxon>
        <taxon>Actinomadura</taxon>
    </lineage>
</organism>
<dbReference type="PANTHER" id="PTHR43283:SF7">
    <property type="entry name" value="BETA-LACTAMASE-RELATED DOMAIN-CONTAINING PROTEIN"/>
    <property type="match status" value="1"/>
</dbReference>
<dbReference type="PANTHER" id="PTHR43283">
    <property type="entry name" value="BETA-LACTAMASE-RELATED"/>
    <property type="match status" value="1"/>
</dbReference>
<keyword evidence="4" id="KW-1185">Reference proteome</keyword>
<dbReference type="InterPro" id="IPR012338">
    <property type="entry name" value="Beta-lactam/transpept-like"/>
</dbReference>
<gene>
    <name evidence="3" type="ORF">ACFQ07_27665</name>
</gene>
<dbReference type="SUPFAM" id="SSF56601">
    <property type="entry name" value="beta-lactamase/transpeptidase-like"/>
    <property type="match status" value="1"/>
</dbReference>
<feature type="region of interest" description="Disordered" evidence="1">
    <location>
        <begin position="322"/>
        <end position="344"/>
    </location>
</feature>
<accession>A0ABW3CND9</accession>
<feature type="domain" description="Beta-lactamase-related" evidence="2">
    <location>
        <begin position="34"/>
        <end position="327"/>
    </location>
</feature>
<dbReference type="Proteomes" id="UP001597083">
    <property type="component" value="Unassembled WGS sequence"/>
</dbReference>
<dbReference type="EC" id="3.-.-.-" evidence="3"/>
<evidence type="ECO:0000313" key="4">
    <source>
        <dbReference type="Proteomes" id="UP001597083"/>
    </source>
</evidence>
<evidence type="ECO:0000259" key="2">
    <source>
        <dbReference type="Pfam" id="PF00144"/>
    </source>
</evidence>
<comment type="caution">
    <text evidence="3">The sequence shown here is derived from an EMBL/GenBank/DDBJ whole genome shotgun (WGS) entry which is preliminary data.</text>
</comment>
<name>A0ABW3CND9_9ACTN</name>
<dbReference type="EMBL" id="JBHTIR010003930">
    <property type="protein sequence ID" value="MFD0856049.1"/>
    <property type="molecule type" value="Genomic_DNA"/>
</dbReference>
<evidence type="ECO:0000256" key="1">
    <source>
        <dbReference type="SAM" id="MobiDB-lite"/>
    </source>
</evidence>
<dbReference type="GO" id="GO:0016787">
    <property type="term" value="F:hydrolase activity"/>
    <property type="evidence" value="ECO:0007669"/>
    <property type="project" value="UniProtKB-KW"/>
</dbReference>
<sequence length="344" mass="37760">MNVPDSNPRPSDWEKVAPSAVGLDGAALERLADKARRGSSTCLAVSRDGKLAGEWYFGANTPQEVFSVTKSVASVLVGIAQDKGHLRIDDPASRWITEWRGTPSEQVTVRDLLSNDSGRQWSATIDYRRLLMARDRTGYAVGLKQAHPPGTVWNYNNSAIQTLERVLRRATGQDVATFAHRHLFEPLGMTNTRLTTDRAGNAQLFMGMYSTCRDLARLGQLMLDQGRWDGRQVVSSAWVRESTGRSSTGLNTAYGHLWWLNKRGKVVGPRTATGQPERDGASSRESIVPTAPDDLFWALGFGNQLIQVDPGTRTIVVRLGKPRPPNPPTFGPAEAAGIRQAVTR</sequence>
<keyword evidence="3" id="KW-0378">Hydrolase</keyword>
<dbReference type="Pfam" id="PF00144">
    <property type="entry name" value="Beta-lactamase"/>
    <property type="match status" value="1"/>
</dbReference>
<reference evidence="4" key="1">
    <citation type="journal article" date="2019" name="Int. J. Syst. Evol. Microbiol.">
        <title>The Global Catalogue of Microorganisms (GCM) 10K type strain sequencing project: providing services to taxonomists for standard genome sequencing and annotation.</title>
        <authorList>
            <consortium name="The Broad Institute Genomics Platform"/>
            <consortium name="The Broad Institute Genome Sequencing Center for Infectious Disease"/>
            <person name="Wu L."/>
            <person name="Ma J."/>
        </authorList>
    </citation>
    <scope>NUCLEOTIDE SEQUENCE [LARGE SCALE GENOMIC DNA]</scope>
    <source>
        <strain evidence="4">JCM 31696</strain>
    </source>
</reference>
<evidence type="ECO:0000313" key="3">
    <source>
        <dbReference type="EMBL" id="MFD0856049.1"/>
    </source>
</evidence>
<protein>
    <submittedName>
        <fullName evidence="3">Serine hydrolase domain-containing protein</fullName>
        <ecNumber evidence="3">3.-.-.-</ecNumber>
    </submittedName>
</protein>